<dbReference type="Proteomes" id="UP000009170">
    <property type="component" value="Unassembled WGS sequence"/>
</dbReference>
<dbReference type="RefSeq" id="XP_003074779.1">
    <property type="nucleotide sequence ID" value="XM_003074731.1"/>
</dbReference>
<protein>
    <submittedName>
        <fullName evidence="1">Kinetochore protein Ndc80</fullName>
    </submittedName>
</protein>
<comment type="caution">
    <text evidence="1">The sequence shown here is derived from an EMBL/GenBank/DDBJ whole genome shotgun (WGS) entry which is preliminary data.</text>
</comment>
<keyword evidence="2" id="KW-1185">Reference proteome</keyword>
<dbReference type="OrthoDB" id="10626402at2759"/>
<reference evidence="2" key="1">
    <citation type="journal article" date="2006" name="Proc. Natl. Acad. Sci. U.S.A.">
        <title>Genome analysis of the smallest free-living eukaryote Ostreococcus tauri unveils many unique features.</title>
        <authorList>
            <person name="Derelle E."/>
            <person name="Ferraz C."/>
            <person name="Rombauts S."/>
            <person name="Rouze P."/>
            <person name="Worden A.Z."/>
            <person name="Robbens S."/>
            <person name="Partensky F."/>
            <person name="Degroeve S."/>
            <person name="Echeynie S."/>
            <person name="Cooke R."/>
            <person name="Saeys Y."/>
            <person name="Wuyts J."/>
            <person name="Jabbari K."/>
            <person name="Bowler C."/>
            <person name="Panaud O."/>
            <person name="Piegu B."/>
            <person name="Ball S.G."/>
            <person name="Ral J.-P."/>
            <person name="Bouget F.-Y."/>
            <person name="Piganeau G."/>
            <person name="De Baets B."/>
            <person name="Picard A."/>
            <person name="Delseny M."/>
            <person name="Demaille J."/>
            <person name="Van de Peer Y."/>
            <person name="Moreau H."/>
        </authorList>
    </citation>
    <scope>NUCLEOTIDE SEQUENCE [LARGE SCALE GENOMIC DNA]</scope>
    <source>
        <strain evidence="2">OTTH 0595 / CCAP 157/2 / RCC745</strain>
    </source>
</reference>
<dbReference type="AlphaFoldDB" id="Q01F64"/>
<gene>
    <name evidence="1" type="ORF">OT_ostta02g00420</name>
</gene>
<sequence length="484" mass="55595">MGDPRPFHDEEYARSCWRRSTDFVAAFSSTRNTGDYTTKPSDTGDIDSLIRSLSRLVGYEVNGAEDMEHFHFVLKCVKYPFWLNNLTLGHKSGQERQLVANFSWLVMLLRYERACDVNTSSQGVGVPELYGQLKTIYKVFLEDGQAGGITKPERPHESNELPELLDDIIVTNTRLRSVSNDMLSKIFRARTSVAAKRRLISKLEDARQSFILMSENVREAKSTILQWKSRNVSLQDQSNGPSKEVLTPMKHVHQNSKVMRHSEELSNFRSVVFTHNSAMTELSNSVKLMLNQFTTLAASTRLSQAYAQVFHSRLSLEPHVLVDGELTRLMHELKMSMNDEISRTSFEHGCEVKKVISAENVLHQTICDGENRSRRLTTLEQLVRKLEVQYQNERQSQDNAVMVATQNLRKTEQLCKAFRQTSILTDSLYLERLRNSNAEKARTLLHDKSTIQGHLWLALDRLMLHKQKNHEVFDNWNTDVQSSC</sequence>
<dbReference type="GeneID" id="9836728"/>
<dbReference type="OMA" id="TICDGEN"/>
<evidence type="ECO:0000313" key="1">
    <source>
        <dbReference type="EMBL" id="CAL52037.2"/>
    </source>
</evidence>
<reference evidence="1 2" key="2">
    <citation type="journal article" date="2014" name="BMC Genomics">
        <title>An improved genome of the model marine alga Ostreococcus tauri unfolds by assessing Illumina de novo assemblies.</title>
        <authorList>
            <person name="Blanc-Mathieu R."/>
            <person name="Verhelst B."/>
            <person name="Derelle E."/>
            <person name="Rombauts S."/>
            <person name="Bouget F.Y."/>
            <person name="Carre I."/>
            <person name="Chateau A."/>
            <person name="Eyre-Walker A."/>
            <person name="Grimsley N."/>
            <person name="Moreau H."/>
            <person name="Piegu B."/>
            <person name="Rivals E."/>
            <person name="Schackwitz W."/>
            <person name="Van de Peer Y."/>
            <person name="Piganeau G."/>
        </authorList>
    </citation>
    <scope>NUCLEOTIDE SEQUENCE [LARGE SCALE GENOMIC DNA]</scope>
    <source>
        <strain evidence="2">OTTH 0595 / CCAP 157/2 / RCC745</strain>
    </source>
</reference>
<proteinExistence type="predicted"/>
<evidence type="ECO:0000313" key="2">
    <source>
        <dbReference type="Proteomes" id="UP000009170"/>
    </source>
</evidence>
<name>Q01F64_OSTTA</name>
<dbReference type="KEGG" id="ota:OT_ostta02g00420"/>
<dbReference type="EMBL" id="CAID01000002">
    <property type="protein sequence ID" value="CAL52037.2"/>
    <property type="molecule type" value="Genomic_DNA"/>
</dbReference>
<accession>Q01F64</accession>
<dbReference type="InParanoid" id="Q01F64"/>
<organism evidence="1 2">
    <name type="scientific">Ostreococcus tauri</name>
    <name type="common">Marine green alga</name>
    <dbReference type="NCBI Taxonomy" id="70448"/>
    <lineage>
        <taxon>Eukaryota</taxon>
        <taxon>Viridiplantae</taxon>
        <taxon>Chlorophyta</taxon>
        <taxon>Mamiellophyceae</taxon>
        <taxon>Mamiellales</taxon>
        <taxon>Bathycoccaceae</taxon>
        <taxon>Ostreococcus</taxon>
    </lineage>
</organism>